<protein>
    <submittedName>
        <fullName evidence="10">VPS37 C-terminal domain-containing protein</fullName>
    </submittedName>
</protein>
<dbReference type="STRING" id="6239.CD4.4.1"/>
<evidence type="ECO:0000313" key="10">
    <source>
        <dbReference type="EMBL" id="CCD65119.1"/>
    </source>
</evidence>
<evidence type="ECO:0007829" key="13">
    <source>
        <dbReference type="PeptideAtlas" id="O44158"/>
    </source>
</evidence>
<dbReference type="IntAct" id="O44158">
    <property type="interactions" value="3"/>
</dbReference>
<dbReference type="RefSeq" id="NP_504474.1">
    <property type="nucleotide sequence ID" value="NM_072073.5"/>
</dbReference>
<accession>O44158</accession>
<dbReference type="InParanoid" id="O44158"/>
<keyword evidence="4" id="KW-0967">Endosome</keyword>
<dbReference type="PaxDb" id="6239-CD4.4"/>
<evidence type="ECO:0000256" key="5">
    <source>
        <dbReference type="ARBA" id="ARBA00022927"/>
    </source>
</evidence>
<gene>
    <name evidence="10 12" type="primary">vps-37</name>
    <name evidence="12" type="ORF">CD4.4</name>
    <name evidence="10" type="ORF">CELE_CD4.4</name>
</gene>
<comment type="subcellular location">
    <subcellularLocation>
        <location evidence="1">Late endosome membrane</location>
        <topology evidence="1">Peripheral membrane protein</topology>
    </subcellularLocation>
</comment>
<dbReference type="Bgee" id="WBGene00016990">
    <property type="expression patterns" value="Expressed in germ line (C elegans) and 4 other cell types or tissues"/>
</dbReference>
<comment type="similarity">
    <text evidence="2">Belongs to the VPS37 family.</text>
</comment>
<reference evidence="10 11" key="1">
    <citation type="journal article" date="1998" name="Science">
        <title>Genome sequence of the nematode C. elegans: a platform for investigating biology.</title>
        <authorList>
            <consortium name="The C. elegans sequencing consortium"/>
            <person name="Sulson J.E."/>
            <person name="Waterston R."/>
        </authorList>
    </citation>
    <scope>NUCLEOTIDE SEQUENCE [LARGE SCALE GENOMIC DNA]</scope>
    <source>
        <strain evidence="10 11">Bristol N2</strain>
    </source>
</reference>
<dbReference type="KEGG" id="cel:CELE_CD4.4"/>
<dbReference type="GeneID" id="178944"/>
<evidence type="ECO:0000256" key="3">
    <source>
        <dbReference type="ARBA" id="ARBA00022448"/>
    </source>
</evidence>
<dbReference type="OMA" id="MYQEYLN"/>
<dbReference type="Reactome" id="R-CEL-917729">
    <property type="pathway name" value="Endosomal Sorting Complex Required For Transport (ESCRT)"/>
</dbReference>
<dbReference type="WormBase" id="CD4.4">
    <property type="protein sequence ID" value="CE16952"/>
    <property type="gene ID" value="WBGene00016990"/>
    <property type="gene designation" value="vps-37"/>
</dbReference>
<dbReference type="EMBL" id="BX284605">
    <property type="protein sequence ID" value="CCD65119.1"/>
    <property type="molecule type" value="Genomic_DNA"/>
</dbReference>
<keyword evidence="5 7" id="KW-0653">Protein transport</keyword>
<dbReference type="FunCoup" id="O44158">
    <property type="interactions" value="1924"/>
</dbReference>
<dbReference type="eggNOG" id="KOG3270">
    <property type="taxonomic scope" value="Eukaryota"/>
</dbReference>
<dbReference type="GO" id="GO:0005829">
    <property type="term" value="C:cytosol"/>
    <property type="evidence" value="ECO:0000314"/>
    <property type="project" value="WormBase"/>
</dbReference>
<evidence type="ECO:0000256" key="1">
    <source>
        <dbReference type="ARBA" id="ARBA00004633"/>
    </source>
</evidence>
<dbReference type="PRO" id="PR:O44158"/>
<evidence type="ECO:0000313" key="11">
    <source>
        <dbReference type="Proteomes" id="UP000001940"/>
    </source>
</evidence>
<comment type="interaction">
    <interactant intactId="EBI-2002164">
        <id>O44158</id>
    </interactant>
    <interactant intactId="EBI-2002148">
        <id>O76258</id>
        <label>tsg-101</label>
    </interactant>
    <organismsDiffer>false</organismsDiffer>
    <experiments>4</experiments>
</comment>
<dbReference type="PIR" id="T32527">
    <property type="entry name" value="T32527"/>
</dbReference>
<dbReference type="PANTHER" id="PTHR13678:SF27">
    <property type="entry name" value="LD45836P"/>
    <property type="match status" value="1"/>
</dbReference>
<sequence length="234" mass="25639">MFSQNPYESHVDVAVSAASANLRNMTNEQLISLLDDDALLESIIVNLPQVRSMPTDKESALAANKSLAEWNLAQKPRIDAAKTQTVDLYDQVKKLQGEVAVLKSQLDSVSSSKSLDTTSSLMQVAAQEADDDAEALFTQFENGEISVEIFLKQFKDKKTIAHLRKIKSDRLAALLREQTYSSYAQPTVPPPMPHAQPGYPTGNHMPGIGNIQFGSGYSGYPNISQPSAGRHPFF</sequence>
<proteinExistence type="evidence at protein level"/>
<dbReference type="GO" id="GO:0043162">
    <property type="term" value="P:ubiquitin-dependent protein catabolic process via the multivesicular body sorting pathway"/>
    <property type="evidence" value="ECO:0000318"/>
    <property type="project" value="GO_Central"/>
</dbReference>
<dbReference type="GO" id="GO:0000813">
    <property type="term" value="C:ESCRT I complex"/>
    <property type="evidence" value="ECO:0000353"/>
    <property type="project" value="WormBase"/>
</dbReference>
<evidence type="ECO:0000256" key="6">
    <source>
        <dbReference type="ARBA" id="ARBA00025010"/>
    </source>
</evidence>
<dbReference type="PeptideAtlas" id="O44158"/>
<dbReference type="PhylomeDB" id="O44158"/>
<feature type="domain" description="VPS37 C-terminal" evidence="9">
    <location>
        <begin position="96"/>
        <end position="185"/>
    </location>
</feature>
<dbReference type="Proteomes" id="UP000001940">
    <property type="component" value="Chromosome V"/>
</dbReference>
<dbReference type="GO" id="GO:0031902">
    <property type="term" value="C:late endosome membrane"/>
    <property type="evidence" value="ECO:0007669"/>
    <property type="project" value="UniProtKB-SubCell"/>
</dbReference>
<evidence type="ECO:0000256" key="8">
    <source>
        <dbReference type="SAM" id="MobiDB-lite"/>
    </source>
</evidence>
<dbReference type="AGR" id="WB:WBGene00016990"/>
<dbReference type="HOGENOM" id="CLU_067118_2_0_1"/>
<dbReference type="GO" id="GO:0010008">
    <property type="term" value="C:endosome membrane"/>
    <property type="evidence" value="ECO:0000314"/>
    <property type="project" value="WormBase"/>
</dbReference>
<dbReference type="OrthoDB" id="10004364at2759"/>
<dbReference type="InterPro" id="IPR009851">
    <property type="entry name" value="Mod_r"/>
</dbReference>
<evidence type="ECO:0000313" key="12">
    <source>
        <dbReference type="WormBase" id="CD4.4"/>
    </source>
</evidence>
<dbReference type="GO" id="GO:0006612">
    <property type="term" value="P:protein targeting to membrane"/>
    <property type="evidence" value="ECO:0000318"/>
    <property type="project" value="GO_Central"/>
</dbReference>
<evidence type="ECO:0000256" key="7">
    <source>
        <dbReference type="PROSITE-ProRule" id="PRU00646"/>
    </source>
</evidence>
<evidence type="ECO:0000256" key="4">
    <source>
        <dbReference type="ARBA" id="ARBA00022753"/>
    </source>
</evidence>
<dbReference type="CTD" id="178944"/>
<dbReference type="UCSC" id="CD4.4">
    <property type="organism name" value="c. elegans"/>
</dbReference>
<organism evidence="10 11">
    <name type="scientific">Caenorhabditis elegans</name>
    <dbReference type="NCBI Taxonomy" id="6239"/>
    <lineage>
        <taxon>Eukaryota</taxon>
        <taxon>Metazoa</taxon>
        <taxon>Ecdysozoa</taxon>
        <taxon>Nematoda</taxon>
        <taxon>Chromadorea</taxon>
        <taxon>Rhabditida</taxon>
        <taxon>Rhabditina</taxon>
        <taxon>Rhabditomorpha</taxon>
        <taxon>Rhabditoidea</taxon>
        <taxon>Rhabditidae</taxon>
        <taxon>Peloderinae</taxon>
        <taxon>Caenorhabditis</taxon>
    </lineage>
</organism>
<keyword evidence="13" id="KW-1267">Proteomics identification</keyword>
<comment type="function">
    <text evidence="6">Component of the ESCRT-I complex, a regulator of vesicular trafficking process. Required for the sorting of endocytic ubiquitinated cargos into multivesicular bodies. May be involved in cell growth and differentiation.</text>
</comment>
<dbReference type="PANTHER" id="PTHR13678">
    <property type="entry name" value="VACUOLAR PROTEIN SORTING-ASSOCIATED PROTEIN 37"/>
    <property type="match status" value="1"/>
</dbReference>
<dbReference type="Pfam" id="PF07200">
    <property type="entry name" value="Mod_r"/>
    <property type="match status" value="1"/>
</dbReference>
<dbReference type="GO" id="GO:0032801">
    <property type="term" value="P:receptor catabolic process"/>
    <property type="evidence" value="ECO:0000315"/>
    <property type="project" value="WormBase"/>
</dbReference>
<evidence type="ECO:0000256" key="2">
    <source>
        <dbReference type="ARBA" id="ARBA00007617"/>
    </source>
</evidence>
<dbReference type="AlphaFoldDB" id="O44158"/>
<dbReference type="PROSITE" id="PS51314">
    <property type="entry name" value="VPS37_C"/>
    <property type="match status" value="1"/>
</dbReference>
<name>O44158_CAEEL</name>
<evidence type="ECO:0000259" key="9">
    <source>
        <dbReference type="PROSITE" id="PS51314"/>
    </source>
</evidence>
<keyword evidence="11" id="KW-1185">Reference proteome</keyword>
<dbReference type="GO" id="GO:0006623">
    <property type="term" value="P:protein targeting to vacuole"/>
    <property type="evidence" value="ECO:0000318"/>
    <property type="project" value="GO_Central"/>
</dbReference>
<dbReference type="SMR" id="O44158"/>
<keyword evidence="3 7" id="KW-0813">Transport</keyword>
<feature type="region of interest" description="Disordered" evidence="8">
    <location>
        <begin position="183"/>
        <end position="203"/>
    </location>
</feature>